<dbReference type="GO" id="GO:0005737">
    <property type="term" value="C:cytoplasm"/>
    <property type="evidence" value="ECO:0007669"/>
    <property type="project" value="TreeGrafter"/>
</dbReference>
<gene>
    <name evidence="3" type="ORF">MC7420_5988</name>
</gene>
<dbReference type="eggNOG" id="COG4249">
    <property type="taxonomic scope" value="Bacteria"/>
</dbReference>
<feature type="domain" description="DUF4384" evidence="2">
    <location>
        <begin position="581"/>
        <end position="670"/>
    </location>
</feature>
<sequence>MKRRQFIQFTTSALATIGLNQLDLQRQSLRYGKVLAQSTPRKLALLVGINQYPTNSDRFTSLSGCVNDVRLQEQLLIHRFGFQPDDIKTITDTEATRDRILTAFETHLIQQAKPGDVVVFHFSGHGSQVFDPNPIDPSYPLNSSLVPADEHWQAEDGIVNEITGHTLFLLMFALKQKTDNVTVVLDSCHSGGGTRGNVKIRAIPGGMDFRISPEEVEYQQQWLKRLNLSREDFIKSYQQGVATGAVIASAQREQIAADYPFSGFYAGAFTYLLTQTLWQNNHDVESAIAGIERDMRFLSTQIPLVEVPPNSRHHREPIYFTEPKTLPAEGVVTSVENNRVQVWLGGISQESLEAISEGSIFTPPFRSRGATPKVELISRNGLIAEAQVEGNVQPGELLQEFARTIPRDWKLHIGLDPSLSQETETAKTELESLKRIQAILPQPGTFPYPVDVHYILSRMTDEYQQQLSSATPEKMPPVDSLGLFSPTLDVIPDSFGISGETLTQGIERLQGKLKSLLAARIMRMTLNAESSRLNLEVTMGLENRPEIVAQAFTPRGCRQDDSQCPPLGSRGESGQLLSHQLSVGDAFQFKVTNREEKDLHLGIMLVDPTAGITVLFPNELQENSRQDPDNATRIKPNQTLLIPNPDKDEFVFIAEEAGLGEVLIVASDQPFTKALLKLRSLARGKKGIISTRGEDSLEIINDLVDDVSRGAQVGVRRRIRTSQMAALSITFNVV</sequence>
<organism evidence="3 4">
    <name type="scientific">Coleofasciculus chthonoplastes PCC 7420</name>
    <dbReference type="NCBI Taxonomy" id="118168"/>
    <lineage>
        <taxon>Bacteria</taxon>
        <taxon>Bacillati</taxon>
        <taxon>Cyanobacteriota</taxon>
        <taxon>Cyanophyceae</taxon>
        <taxon>Coleofasciculales</taxon>
        <taxon>Coleofasciculaceae</taxon>
        <taxon>Coleofasciculus</taxon>
    </lineage>
</organism>
<dbReference type="STRING" id="118168.MC7420_5988"/>
<evidence type="ECO:0000313" key="3">
    <source>
        <dbReference type="EMBL" id="EDX70613.1"/>
    </source>
</evidence>
<dbReference type="Pfam" id="PF00656">
    <property type="entry name" value="Peptidase_C14"/>
    <property type="match status" value="1"/>
</dbReference>
<dbReference type="HOGENOM" id="CLU_023909_0_0_3"/>
<feature type="domain" description="Peptidase C14 caspase" evidence="1">
    <location>
        <begin position="41"/>
        <end position="306"/>
    </location>
</feature>
<dbReference type="PANTHER" id="PTHR48104:SF30">
    <property type="entry name" value="METACASPASE-1"/>
    <property type="match status" value="1"/>
</dbReference>
<evidence type="ECO:0000259" key="2">
    <source>
        <dbReference type="Pfam" id="PF14326"/>
    </source>
</evidence>
<dbReference type="PIRSF" id="PIRSF007398">
    <property type="entry name" value="Sll0148_caspase"/>
    <property type="match status" value="1"/>
</dbReference>
<reference evidence="3 4" key="1">
    <citation type="submission" date="2008-07" db="EMBL/GenBank/DDBJ databases">
        <authorList>
            <person name="Tandeau de Marsac N."/>
            <person name="Ferriera S."/>
            <person name="Johnson J."/>
            <person name="Kravitz S."/>
            <person name="Beeson K."/>
            <person name="Sutton G."/>
            <person name="Rogers Y.-H."/>
            <person name="Friedman R."/>
            <person name="Frazier M."/>
            <person name="Venter J.C."/>
        </authorList>
    </citation>
    <scope>NUCLEOTIDE SEQUENCE [LARGE SCALE GENOMIC DNA]</scope>
    <source>
        <strain evidence="3 4">PCC 7420</strain>
    </source>
</reference>
<dbReference type="Gene3D" id="3.40.50.1460">
    <property type="match status" value="1"/>
</dbReference>
<dbReference type="OrthoDB" id="505527at2"/>
<dbReference type="GO" id="GO:0004197">
    <property type="term" value="F:cysteine-type endopeptidase activity"/>
    <property type="evidence" value="ECO:0007669"/>
    <property type="project" value="InterPro"/>
</dbReference>
<dbReference type="SUPFAM" id="SSF52129">
    <property type="entry name" value="Caspase-like"/>
    <property type="match status" value="1"/>
</dbReference>
<dbReference type="InterPro" id="IPR029030">
    <property type="entry name" value="Caspase-like_dom_sf"/>
</dbReference>
<dbReference type="InterPro" id="IPR025493">
    <property type="entry name" value="DUF4384"/>
</dbReference>
<dbReference type="InterPro" id="IPR050452">
    <property type="entry name" value="Metacaspase"/>
</dbReference>
<evidence type="ECO:0000313" key="4">
    <source>
        <dbReference type="Proteomes" id="UP000003835"/>
    </source>
</evidence>
<keyword evidence="4" id="KW-1185">Reference proteome</keyword>
<dbReference type="GO" id="GO:0006508">
    <property type="term" value="P:proteolysis"/>
    <property type="evidence" value="ECO:0007669"/>
    <property type="project" value="InterPro"/>
</dbReference>
<dbReference type="EMBL" id="DS989886">
    <property type="protein sequence ID" value="EDX70613.1"/>
    <property type="molecule type" value="Genomic_DNA"/>
</dbReference>
<dbReference type="AlphaFoldDB" id="B4W5B5"/>
<protein>
    <submittedName>
        <fullName evidence="3">Caspase domain protein</fullName>
    </submittedName>
</protein>
<dbReference type="PANTHER" id="PTHR48104">
    <property type="entry name" value="METACASPASE-4"/>
    <property type="match status" value="1"/>
</dbReference>
<dbReference type="InterPro" id="IPR011600">
    <property type="entry name" value="Pept_C14_caspase"/>
</dbReference>
<evidence type="ECO:0000259" key="1">
    <source>
        <dbReference type="Pfam" id="PF00656"/>
    </source>
</evidence>
<dbReference type="InterPro" id="IPR011189">
    <property type="entry name" value="UCP_caspase_lke"/>
</dbReference>
<name>B4W5B5_9CYAN</name>
<proteinExistence type="predicted"/>
<dbReference type="Pfam" id="PF14326">
    <property type="entry name" value="DUF4384"/>
    <property type="match status" value="1"/>
</dbReference>
<dbReference type="Proteomes" id="UP000003835">
    <property type="component" value="Unassembled WGS sequence"/>
</dbReference>
<accession>B4W5B5</accession>